<evidence type="ECO:0000313" key="3">
    <source>
        <dbReference type="Proteomes" id="UP000184501"/>
    </source>
</evidence>
<accession>A0A1M5ETU9</accession>
<dbReference type="GO" id="GO:0003700">
    <property type="term" value="F:DNA-binding transcription factor activity"/>
    <property type="evidence" value="ECO:0007669"/>
    <property type="project" value="InterPro"/>
</dbReference>
<dbReference type="STRING" id="2017.SAMN05444320_105130"/>
<dbReference type="RefSeq" id="WP_073484153.1">
    <property type="nucleotide sequence ID" value="NZ_FQVN01000005.1"/>
</dbReference>
<reference evidence="2 3" key="1">
    <citation type="submission" date="2016-11" db="EMBL/GenBank/DDBJ databases">
        <authorList>
            <person name="Jaros S."/>
            <person name="Januszkiewicz K."/>
            <person name="Wedrychowicz H."/>
        </authorList>
    </citation>
    <scope>NUCLEOTIDE SEQUENCE [LARGE SCALE GENOMIC DNA]</scope>
    <source>
        <strain evidence="2 3">DSM 44523</strain>
    </source>
</reference>
<dbReference type="Gene3D" id="1.10.10.10">
    <property type="entry name" value="Winged helix-like DNA-binding domain superfamily/Winged helix DNA-binding domain"/>
    <property type="match status" value="1"/>
</dbReference>
<dbReference type="OrthoDB" id="7945987at2"/>
<dbReference type="InterPro" id="IPR036390">
    <property type="entry name" value="WH_DNA-bd_sf"/>
</dbReference>
<evidence type="ECO:0000259" key="1">
    <source>
        <dbReference type="SMART" id="SM00418"/>
    </source>
</evidence>
<evidence type="ECO:0000313" key="2">
    <source>
        <dbReference type="EMBL" id="SHF82536.1"/>
    </source>
</evidence>
<dbReference type="InterPro" id="IPR001845">
    <property type="entry name" value="HTH_ArsR_DNA-bd_dom"/>
</dbReference>
<dbReference type="Pfam" id="PF12840">
    <property type="entry name" value="HTH_20"/>
    <property type="match status" value="1"/>
</dbReference>
<dbReference type="Proteomes" id="UP000184501">
    <property type="component" value="Unassembled WGS sequence"/>
</dbReference>
<dbReference type="InterPro" id="IPR036388">
    <property type="entry name" value="WH-like_DNA-bd_sf"/>
</dbReference>
<keyword evidence="3" id="KW-1185">Reference proteome</keyword>
<sequence length="191" mass="21591">MSESPPSAKKLDARSLRGLAHPLRVRLLGLLRVDGPATGAMLATRLGEDRGNISWHLRQLAEHGFIVEDAERGTKRERWWRAAHAYTELTVHDFVDDPESREPLARYLRASLELDFLRAAAFSLDDWPRQWQEAVEFSGWRVRLTPERLQAAVAEITAILNRLETEPDADGERVVIQLQAFPHRGDGTAAP</sequence>
<dbReference type="AlphaFoldDB" id="A0A1M5ETU9"/>
<name>A0A1M5ETU9_STRHI</name>
<organism evidence="2 3">
    <name type="scientific">Streptoalloteichus hindustanus</name>
    <dbReference type="NCBI Taxonomy" id="2017"/>
    <lineage>
        <taxon>Bacteria</taxon>
        <taxon>Bacillati</taxon>
        <taxon>Actinomycetota</taxon>
        <taxon>Actinomycetes</taxon>
        <taxon>Pseudonocardiales</taxon>
        <taxon>Pseudonocardiaceae</taxon>
        <taxon>Streptoalloteichus</taxon>
    </lineage>
</organism>
<gene>
    <name evidence="2" type="ORF">SAMN05444320_105130</name>
</gene>
<proteinExistence type="predicted"/>
<dbReference type="SMART" id="SM00418">
    <property type="entry name" value="HTH_ARSR"/>
    <property type="match status" value="1"/>
</dbReference>
<dbReference type="EMBL" id="FQVN01000005">
    <property type="protein sequence ID" value="SHF82536.1"/>
    <property type="molecule type" value="Genomic_DNA"/>
</dbReference>
<dbReference type="SUPFAM" id="SSF46785">
    <property type="entry name" value="Winged helix' DNA-binding domain"/>
    <property type="match status" value="1"/>
</dbReference>
<feature type="domain" description="HTH arsR-type" evidence="1">
    <location>
        <begin position="14"/>
        <end position="113"/>
    </location>
</feature>
<protein>
    <submittedName>
        <fullName evidence="2">Transcriptional regulator, ArsR family</fullName>
    </submittedName>
</protein>